<organism evidence="1 2">
    <name type="scientific">Pistacia integerrima</name>
    <dbReference type="NCBI Taxonomy" id="434235"/>
    <lineage>
        <taxon>Eukaryota</taxon>
        <taxon>Viridiplantae</taxon>
        <taxon>Streptophyta</taxon>
        <taxon>Embryophyta</taxon>
        <taxon>Tracheophyta</taxon>
        <taxon>Spermatophyta</taxon>
        <taxon>Magnoliopsida</taxon>
        <taxon>eudicotyledons</taxon>
        <taxon>Gunneridae</taxon>
        <taxon>Pentapetalae</taxon>
        <taxon>rosids</taxon>
        <taxon>malvids</taxon>
        <taxon>Sapindales</taxon>
        <taxon>Anacardiaceae</taxon>
        <taxon>Pistacia</taxon>
    </lineage>
</organism>
<gene>
    <name evidence="1" type="ORF">Pint_21678</name>
</gene>
<keyword evidence="2" id="KW-1185">Reference proteome</keyword>
<name>A0ACC0XA51_9ROSI</name>
<dbReference type="Proteomes" id="UP001163603">
    <property type="component" value="Chromosome 13"/>
</dbReference>
<proteinExistence type="predicted"/>
<evidence type="ECO:0000313" key="1">
    <source>
        <dbReference type="EMBL" id="KAJ0013348.1"/>
    </source>
</evidence>
<sequence length="597" mass="65220">MIVLSFVKDSQEKIKSFSWFNNIQQTLVALFGGGKAFNGLATQGLAESSLELRNLVGSLPQPCGMATHFQARSWPQMMSPPPITWIEQRLLRFLSRTSRFLHPSMKNFSRRLPGFLLLITLGKMSSFPSMETQNRLANGAHPPPTNNPLVGPIPKACAFLPIGAHGRFQTVVSPSPGAVAGWMSNNRLSLPHLAVAAGLPGLVQSSSAAAFLKHPRMPTGMTGMDYQSADSEHLMKRICTGQSDDPLIVNALGPVGNVPGAIALTLEWPNRIPLAVSINSHGPMNSSRLVDVKPRIADDGDKVFRLIYTNSGLALFALIASTSHNLWKWQLCERNPSGKATAYVAPQLWQPPSGTLMTNDINDGKPPEESAACFALSKNDSYVMSALVMTMFMPPPSAATYLAFHSQDNYIIAIGMEDSTIQIYNVRVDEVKIKLKGHQNRITGLAFSQTLNALVSSGADAQWSPKDTLPAPISSAIYSCDGLLVYAGFVTVSGPFIRRILNIQLFCINQFRCFKAFFVYSLYQNVEAHKINHSLTMYILQQQHYHIAAHPSEPNQIGLGMSDGAVHVVEPSDAELKWVAHSPKTKALSLLICHILP</sequence>
<evidence type="ECO:0000313" key="2">
    <source>
        <dbReference type="Proteomes" id="UP001163603"/>
    </source>
</evidence>
<comment type="caution">
    <text evidence="1">The sequence shown here is derived from an EMBL/GenBank/DDBJ whole genome shotgun (WGS) entry which is preliminary data.</text>
</comment>
<accession>A0ACC0XA51</accession>
<reference evidence="2" key="1">
    <citation type="journal article" date="2023" name="G3 (Bethesda)">
        <title>Genome assembly and association tests identify interacting loci associated with vigor, precocity, and sex in interspecific pistachio rootstocks.</title>
        <authorList>
            <person name="Palmer W."/>
            <person name="Jacygrad E."/>
            <person name="Sagayaradj S."/>
            <person name="Cavanaugh K."/>
            <person name="Han R."/>
            <person name="Bertier L."/>
            <person name="Beede B."/>
            <person name="Kafkas S."/>
            <person name="Golino D."/>
            <person name="Preece J."/>
            <person name="Michelmore R."/>
        </authorList>
    </citation>
    <scope>NUCLEOTIDE SEQUENCE [LARGE SCALE GENOMIC DNA]</scope>
</reference>
<protein>
    <submittedName>
        <fullName evidence="1">Uncharacterized protein</fullName>
    </submittedName>
</protein>
<dbReference type="EMBL" id="CM047748">
    <property type="protein sequence ID" value="KAJ0013348.1"/>
    <property type="molecule type" value="Genomic_DNA"/>
</dbReference>